<evidence type="ECO:0000256" key="1">
    <source>
        <dbReference type="SAM" id="MobiDB-lite"/>
    </source>
</evidence>
<organism evidence="2 3">
    <name type="scientific">Zea mays</name>
    <name type="common">Maize</name>
    <dbReference type="NCBI Taxonomy" id="4577"/>
    <lineage>
        <taxon>Eukaryota</taxon>
        <taxon>Viridiplantae</taxon>
        <taxon>Streptophyta</taxon>
        <taxon>Embryophyta</taxon>
        <taxon>Tracheophyta</taxon>
        <taxon>Spermatophyta</taxon>
        <taxon>Magnoliopsida</taxon>
        <taxon>Liliopsida</taxon>
        <taxon>Poales</taxon>
        <taxon>Poaceae</taxon>
        <taxon>PACMAD clade</taxon>
        <taxon>Panicoideae</taxon>
        <taxon>Andropogonodae</taxon>
        <taxon>Andropogoneae</taxon>
        <taxon>Tripsacinae</taxon>
        <taxon>Zea</taxon>
    </lineage>
</organism>
<dbReference type="EMBL" id="NCVQ01000005">
    <property type="protein sequence ID" value="PWZ26500.1"/>
    <property type="molecule type" value="Genomic_DNA"/>
</dbReference>
<protein>
    <submittedName>
        <fullName evidence="2">Uncharacterized protein</fullName>
    </submittedName>
</protein>
<accession>A0A3L6F074</accession>
<sequence>MSPDTHDVPGTLSGDGFHRATASTENRRVLSKRSISDQYVMVIPIWRGKGFRWIKLQHLHHFSMLSWMEIDANDTGLENSMLGAL</sequence>
<dbReference type="Proteomes" id="UP000251960">
    <property type="component" value="Chromosome 4"/>
</dbReference>
<name>A0A3L6F074_MAIZE</name>
<evidence type="ECO:0000313" key="2">
    <source>
        <dbReference type="EMBL" id="PWZ26500.1"/>
    </source>
</evidence>
<feature type="region of interest" description="Disordered" evidence="1">
    <location>
        <begin position="1"/>
        <end position="27"/>
    </location>
</feature>
<comment type="caution">
    <text evidence="2">The sequence shown here is derived from an EMBL/GenBank/DDBJ whole genome shotgun (WGS) entry which is preliminary data.</text>
</comment>
<dbReference type="AlphaFoldDB" id="A0A3L6F074"/>
<evidence type="ECO:0000313" key="3">
    <source>
        <dbReference type="Proteomes" id="UP000251960"/>
    </source>
</evidence>
<gene>
    <name evidence="2" type="ORF">Zm00014a_028259</name>
</gene>
<proteinExistence type="predicted"/>
<reference evidence="2 3" key="1">
    <citation type="journal article" date="2018" name="Nat. Genet.">
        <title>Extensive intraspecific gene order and gene structural variations between Mo17 and other maize genomes.</title>
        <authorList>
            <person name="Sun S."/>
            <person name="Zhou Y."/>
            <person name="Chen J."/>
            <person name="Shi J."/>
            <person name="Zhao H."/>
            <person name="Zhao H."/>
            <person name="Song W."/>
            <person name="Zhang M."/>
            <person name="Cui Y."/>
            <person name="Dong X."/>
            <person name="Liu H."/>
            <person name="Ma X."/>
            <person name="Jiao Y."/>
            <person name="Wang B."/>
            <person name="Wei X."/>
            <person name="Stein J.C."/>
            <person name="Glaubitz J.C."/>
            <person name="Lu F."/>
            <person name="Yu G."/>
            <person name="Liang C."/>
            <person name="Fengler K."/>
            <person name="Li B."/>
            <person name="Rafalski A."/>
            <person name="Schnable P.S."/>
            <person name="Ware D.H."/>
            <person name="Buckler E.S."/>
            <person name="Lai J."/>
        </authorList>
    </citation>
    <scope>NUCLEOTIDE SEQUENCE [LARGE SCALE GENOMIC DNA]</scope>
    <source>
        <strain evidence="3">cv. Missouri 17</strain>
        <tissue evidence="2">Seedling</tissue>
    </source>
</reference>